<dbReference type="STRING" id="7176.B0W1R3"/>
<evidence type="ECO:0000313" key="4">
    <source>
        <dbReference type="Proteomes" id="UP000002320"/>
    </source>
</evidence>
<reference evidence="3" key="2">
    <citation type="submission" date="2021-02" db="UniProtKB">
        <authorList>
            <consortium name="EnsemblMetazoa"/>
        </authorList>
    </citation>
    <scope>IDENTIFICATION</scope>
    <source>
        <strain evidence="3">JHB</strain>
    </source>
</reference>
<dbReference type="InterPro" id="IPR050871">
    <property type="entry name" value="26S_Proteasome/COP9_Components"/>
</dbReference>
<dbReference type="eggNOG" id="KOG1732">
    <property type="taxonomic scope" value="Eukaryota"/>
</dbReference>
<dbReference type="PANTHER" id="PTHR10678">
    <property type="entry name" value="26S PROTEASOME NON-ATPASE REGULATORY SUBUNIT 11/COP9 SIGNALOSOME COMPLEX SUBUNIT 2"/>
    <property type="match status" value="1"/>
</dbReference>
<evidence type="ECO:0000256" key="1">
    <source>
        <dbReference type="SAM" id="MobiDB-lite"/>
    </source>
</evidence>
<dbReference type="Proteomes" id="UP000002320">
    <property type="component" value="Unassembled WGS sequence"/>
</dbReference>
<reference evidence="2" key="1">
    <citation type="submission" date="2007-03" db="EMBL/GenBank/DDBJ databases">
        <title>Annotation of Culex pipiens quinquefasciatus.</title>
        <authorList>
            <consortium name="The Broad Institute Genome Sequencing Platform"/>
            <person name="Atkinson P.W."/>
            <person name="Hemingway J."/>
            <person name="Christensen B.M."/>
            <person name="Higgs S."/>
            <person name="Kodira C."/>
            <person name="Hannick L."/>
            <person name="Megy K."/>
            <person name="O'Leary S."/>
            <person name="Pearson M."/>
            <person name="Haas B.J."/>
            <person name="Mauceli E."/>
            <person name="Wortman J.R."/>
            <person name="Lee N.H."/>
            <person name="Guigo R."/>
            <person name="Stanke M."/>
            <person name="Alvarado L."/>
            <person name="Amedeo P."/>
            <person name="Antoine C.H."/>
            <person name="Arensburger P."/>
            <person name="Bidwell S.L."/>
            <person name="Crawford M."/>
            <person name="Camaro F."/>
            <person name="Devon K."/>
            <person name="Engels R."/>
            <person name="Hammond M."/>
            <person name="Howarth C."/>
            <person name="Koehrsen M."/>
            <person name="Lawson D."/>
            <person name="Montgomery P."/>
            <person name="Nene V."/>
            <person name="Nusbaum C."/>
            <person name="Puiu D."/>
            <person name="Romero-Severson J."/>
            <person name="Severson D.W."/>
            <person name="Shumway M."/>
            <person name="Sisk P."/>
            <person name="Stolte C."/>
            <person name="Zeng Q."/>
            <person name="Eisenstadt E."/>
            <person name="Fraser-Liggett C."/>
            <person name="Strausberg R."/>
            <person name="Galagan J."/>
            <person name="Birren B."/>
            <person name="Collins F.H."/>
        </authorList>
    </citation>
    <scope>NUCLEOTIDE SEQUENCE [LARGE SCALE GENOMIC DNA]</scope>
    <source>
        <strain evidence="2">JHB</strain>
    </source>
</reference>
<dbReference type="VEuPathDB" id="VectorBase:CQUJHB009910"/>
<organism>
    <name type="scientific">Culex quinquefasciatus</name>
    <name type="common">Southern house mosquito</name>
    <name type="synonym">Culex pungens</name>
    <dbReference type="NCBI Taxonomy" id="7176"/>
    <lineage>
        <taxon>Eukaryota</taxon>
        <taxon>Metazoa</taxon>
        <taxon>Ecdysozoa</taxon>
        <taxon>Arthropoda</taxon>
        <taxon>Hexapoda</taxon>
        <taxon>Insecta</taxon>
        <taxon>Pterygota</taxon>
        <taxon>Neoptera</taxon>
        <taxon>Endopterygota</taxon>
        <taxon>Diptera</taxon>
        <taxon>Nematocera</taxon>
        <taxon>Culicoidea</taxon>
        <taxon>Culicidae</taxon>
        <taxon>Culicinae</taxon>
        <taxon>Culicini</taxon>
        <taxon>Culex</taxon>
        <taxon>Culex</taxon>
    </lineage>
</organism>
<accession>B0W1R3</accession>
<dbReference type="VEuPathDB" id="VectorBase:CQUJHB007337"/>
<dbReference type="KEGG" id="cqu:CpipJ_CPIJ000977"/>
<dbReference type="SMART" id="SM00753">
    <property type="entry name" value="PAM"/>
    <property type="match status" value="1"/>
</dbReference>
<protein>
    <submittedName>
        <fullName evidence="2 3">Cop9 signalosome complex subunit</fullName>
    </submittedName>
</protein>
<keyword evidence="4" id="KW-1185">Reference proteome</keyword>
<evidence type="ECO:0000313" key="2">
    <source>
        <dbReference type="EMBL" id="EDS26614.1"/>
    </source>
</evidence>
<sequence>MVWLSRKESPPGKLSATIPNLCKSLFESRISTPKRKSSNEIAASSSKPKIPKEPAGLASLRRLGERADRTGCCRRRSFSRSMTTMITSRPVVPGGSRSQWEEEVHSIVKNSATCSQYIRLERSMMEENNANLLDDFVDSQLAREFDSSQQRQQIMGVFNGFERTLLDTSNVEFNAPLPEVDADLTAAAGAREGEFEKVLTDFFEAFKNYDEYGSSRRTTCLKYLVLANVLKKSGINPFDSQEAKPHKNGPEILSMTNLIVSNNDIMEFESILRNNRNNIMADPFIREHIENLLRNRDRSMTTVRSSSSARKLTGTVFAGTDAFHKGIFYKAGRVFNVVNYALDVIVNRRVNGTILVKRIEHVKSSRCRKDILRRVKENCSWP</sequence>
<proteinExistence type="predicted"/>
<gene>
    <name evidence="3" type="primary">6031973</name>
    <name evidence="2" type="ORF">CpipJ_CPIJ000977</name>
</gene>
<feature type="region of interest" description="Disordered" evidence="1">
    <location>
        <begin position="33"/>
        <end position="56"/>
    </location>
</feature>
<dbReference type="InParanoid" id="B0W1R3"/>
<dbReference type="eggNOG" id="KOG1464">
    <property type="taxonomic scope" value="Eukaryota"/>
</dbReference>
<evidence type="ECO:0000313" key="3">
    <source>
        <dbReference type="EnsemblMetazoa" id="CPIJ000977-PA"/>
    </source>
</evidence>
<dbReference type="AlphaFoldDB" id="B0W1R3"/>
<dbReference type="EnsemblMetazoa" id="CPIJ000977-RA">
    <property type="protein sequence ID" value="CPIJ000977-PA"/>
    <property type="gene ID" value="CPIJ000977"/>
</dbReference>
<name>B0W1R3_CULQU</name>
<dbReference type="HOGENOM" id="CLU_724133_0_0_1"/>
<dbReference type="OrthoDB" id="194139at2759"/>
<dbReference type="Gene3D" id="1.25.40.570">
    <property type="match status" value="1"/>
</dbReference>
<dbReference type="VEuPathDB" id="VectorBase:CPIJ000977"/>
<dbReference type="EMBL" id="DS231823">
    <property type="protein sequence ID" value="EDS26614.1"/>
    <property type="molecule type" value="Genomic_DNA"/>
</dbReference>